<accession>A0A095VTZ1</accession>
<dbReference type="FunFam" id="3.40.50.720:FF:000104">
    <property type="entry name" value="Shikimate dehydrogenase (NADP(+))"/>
    <property type="match status" value="1"/>
</dbReference>
<dbReference type="SUPFAM" id="SSF53223">
    <property type="entry name" value="Aminoacid dehydrogenase-like, N-terminal domain"/>
    <property type="match status" value="1"/>
</dbReference>
<keyword evidence="6 8" id="KW-0057">Aromatic amino acid biosynthesis</keyword>
<dbReference type="FunFam" id="3.40.50.10860:FF:000006">
    <property type="entry name" value="Shikimate dehydrogenase (NADP(+))"/>
    <property type="match status" value="1"/>
</dbReference>
<feature type="binding site" evidence="8">
    <location>
        <position position="71"/>
    </location>
    <ligand>
        <name>shikimate</name>
        <dbReference type="ChEBI" id="CHEBI:36208"/>
    </ligand>
</feature>
<feature type="domain" description="SDH C-terminal" evidence="11">
    <location>
        <begin position="249"/>
        <end position="279"/>
    </location>
</feature>
<evidence type="ECO:0000256" key="6">
    <source>
        <dbReference type="ARBA" id="ARBA00023141"/>
    </source>
</evidence>
<dbReference type="InterPro" id="IPR036291">
    <property type="entry name" value="NAD(P)-bd_dom_sf"/>
</dbReference>
<evidence type="ECO:0000313" key="12">
    <source>
        <dbReference type="EMBL" id="KGE04840.1"/>
    </source>
</evidence>
<sequence length="286" mass="30447">MDREDEPVSSARKFAVYGNPIKHSKSPIIHTAFAAQFGHRIEYRAVRVELGDFERSARAFFERGGAGLNVTVPFKPEAAAFADRLSERARRAGAANTLHPAADGAILGDNTDGLGLVRDMVVNLGWAVQGARVLVLGAGGAARGVLEPLLLERPHSLYIANRTASKAGELAGIFGELGDVAGGGLEDLEGRAFDLVINATSAGLSGEVPPLPPAMLTERSCCYDMVYGAEPTAFMRWAAQHAAWAVADGLGMLVEQAAESYYRWHQARPETGPVIRQVREVLAAAA</sequence>
<feature type="active site" description="Proton acceptor" evidence="8">
    <location>
        <position position="75"/>
    </location>
</feature>
<keyword evidence="13" id="KW-1185">Reference proteome</keyword>
<feature type="binding site" evidence="8">
    <location>
        <begin position="137"/>
        <end position="141"/>
    </location>
    <ligand>
        <name>NADP(+)</name>
        <dbReference type="ChEBI" id="CHEBI:58349"/>
    </ligand>
</feature>
<dbReference type="GO" id="GO:0009073">
    <property type="term" value="P:aromatic amino acid family biosynthetic process"/>
    <property type="evidence" value="ECO:0007669"/>
    <property type="project" value="UniProtKB-KW"/>
</dbReference>
<evidence type="ECO:0000256" key="5">
    <source>
        <dbReference type="ARBA" id="ARBA00023002"/>
    </source>
</evidence>
<feature type="binding site" evidence="8">
    <location>
        <begin position="24"/>
        <end position="26"/>
    </location>
    <ligand>
        <name>shikimate</name>
        <dbReference type="ChEBI" id="CHEBI:36208"/>
    </ligand>
</feature>
<evidence type="ECO:0000259" key="10">
    <source>
        <dbReference type="Pfam" id="PF08501"/>
    </source>
</evidence>
<evidence type="ECO:0000256" key="1">
    <source>
        <dbReference type="ARBA" id="ARBA00004871"/>
    </source>
</evidence>
<dbReference type="InterPro" id="IPR013708">
    <property type="entry name" value="Shikimate_DH-bd_N"/>
</dbReference>
<dbReference type="PATRIC" id="fig|1265313.6.peg.588"/>
<dbReference type="eggNOG" id="COG0169">
    <property type="taxonomic scope" value="Bacteria"/>
</dbReference>
<feature type="binding site" evidence="8">
    <location>
        <position position="256"/>
    </location>
    <ligand>
        <name>shikimate</name>
        <dbReference type="ChEBI" id="CHEBI:36208"/>
    </ligand>
</feature>
<comment type="pathway">
    <text evidence="1 8">Metabolic intermediate biosynthesis; chorismate biosynthesis; chorismate from D-erythrose 4-phosphate and phosphoenolpyruvate: step 4/7.</text>
</comment>
<comment type="function">
    <text evidence="8">Involved in the biosynthesis of the chorismate, which leads to the biosynthesis of aromatic amino acids. Catalyzes the reversible NADPH linked reduction of 3-dehydroshikimate (DHSA) to yield shikimate (SA).</text>
</comment>
<comment type="similarity">
    <text evidence="8">Belongs to the shikimate dehydrogenase family.</text>
</comment>
<feature type="binding site" evidence="8">
    <location>
        <position position="112"/>
    </location>
    <ligand>
        <name>shikimate</name>
        <dbReference type="ChEBI" id="CHEBI:36208"/>
    </ligand>
</feature>
<feature type="binding site" evidence="8">
    <location>
        <position position="249"/>
    </location>
    <ligand>
        <name>NADP(+)</name>
        <dbReference type="ChEBI" id="CHEBI:58349"/>
    </ligand>
</feature>
<feature type="binding site" evidence="8">
    <location>
        <begin position="161"/>
        <end position="166"/>
    </location>
    <ligand>
        <name>NADP(+)</name>
        <dbReference type="ChEBI" id="CHEBI:58349"/>
    </ligand>
</feature>
<dbReference type="SUPFAM" id="SSF51735">
    <property type="entry name" value="NAD(P)-binding Rossmann-fold domains"/>
    <property type="match status" value="1"/>
</dbReference>
<keyword evidence="5 8" id="KW-0560">Oxidoreductase</keyword>
<organism evidence="12 13">
    <name type="scientific">Pseudohaliea rubra DSM 19751</name>
    <dbReference type="NCBI Taxonomy" id="1265313"/>
    <lineage>
        <taxon>Bacteria</taxon>
        <taxon>Pseudomonadati</taxon>
        <taxon>Pseudomonadota</taxon>
        <taxon>Gammaproteobacteria</taxon>
        <taxon>Cellvibrionales</taxon>
        <taxon>Halieaceae</taxon>
        <taxon>Pseudohaliea</taxon>
    </lineage>
</organism>
<name>A0A095VTZ1_9GAMM</name>
<evidence type="ECO:0000256" key="3">
    <source>
        <dbReference type="ARBA" id="ARBA00022605"/>
    </source>
</evidence>
<dbReference type="PANTHER" id="PTHR21089:SF1">
    <property type="entry name" value="BIFUNCTIONAL 3-DEHYDROQUINATE DEHYDRATASE_SHIKIMATE DEHYDROGENASE, CHLOROPLASTIC"/>
    <property type="match status" value="1"/>
</dbReference>
<gene>
    <name evidence="8" type="primary">aroE</name>
    <name evidence="12" type="ORF">HRUBRA_00593</name>
</gene>
<dbReference type="GO" id="GO:0009423">
    <property type="term" value="P:chorismate biosynthetic process"/>
    <property type="evidence" value="ECO:0007669"/>
    <property type="project" value="UniProtKB-UniRule"/>
</dbReference>
<dbReference type="GO" id="GO:0008652">
    <property type="term" value="P:amino acid biosynthetic process"/>
    <property type="evidence" value="ECO:0007669"/>
    <property type="project" value="UniProtKB-KW"/>
</dbReference>
<feature type="binding site" evidence="8">
    <location>
        <position position="225"/>
    </location>
    <ligand>
        <name>NADP(+)</name>
        <dbReference type="ChEBI" id="CHEBI:58349"/>
    </ligand>
</feature>
<dbReference type="InterPro" id="IPR041121">
    <property type="entry name" value="SDH_C"/>
</dbReference>
<proteinExistence type="inferred from homology"/>
<dbReference type="InterPro" id="IPR022893">
    <property type="entry name" value="Shikimate_DH_fam"/>
</dbReference>
<feature type="domain" description="Shikimate dehydrogenase substrate binding N-terminal" evidence="10">
    <location>
        <begin position="16"/>
        <end position="98"/>
    </location>
</feature>
<dbReference type="EMBL" id="AUVB01000016">
    <property type="protein sequence ID" value="KGE04840.1"/>
    <property type="molecule type" value="Genomic_DNA"/>
</dbReference>
<dbReference type="Gene3D" id="3.40.50.10860">
    <property type="entry name" value="Leucine Dehydrogenase, chain A, domain 1"/>
    <property type="match status" value="1"/>
</dbReference>
<dbReference type="Proteomes" id="UP000029640">
    <property type="component" value="Unassembled WGS sequence"/>
</dbReference>
<evidence type="ECO:0000256" key="2">
    <source>
        <dbReference type="ARBA" id="ARBA00012962"/>
    </source>
</evidence>
<dbReference type="Pfam" id="PF08501">
    <property type="entry name" value="Shikimate_dh_N"/>
    <property type="match status" value="1"/>
</dbReference>
<keyword evidence="3 8" id="KW-0028">Amino-acid biosynthesis</keyword>
<dbReference type="NCBIfam" id="TIGR00507">
    <property type="entry name" value="aroE"/>
    <property type="match status" value="1"/>
</dbReference>
<feature type="binding site" evidence="8">
    <location>
        <position position="96"/>
    </location>
    <ligand>
        <name>shikimate</name>
        <dbReference type="ChEBI" id="CHEBI:36208"/>
    </ligand>
</feature>
<dbReference type="CDD" id="cd01065">
    <property type="entry name" value="NAD_bind_Shikimate_DH"/>
    <property type="match status" value="1"/>
</dbReference>
<reference evidence="12 13" key="1">
    <citation type="journal article" date="2014" name="Genome Announc.">
        <title>Genome Sequence of Gammaproteobacterial Pseudohaliea rubra Type Strain DSM 19751, Isolated from Coastal Seawater of the Mediterranean Sea.</title>
        <authorList>
            <person name="Spring S."/>
            <person name="Fiebig A."/>
            <person name="Riedel T."/>
            <person name="Goker M."/>
            <person name="Klenk H.P."/>
        </authorList>
    </citation>
    <scope>NUCLEOTIDE SEQUENCE [LARGE SCALE GENOMIC DNA]</scope>
    <source>
        <strain evidence="12 13">DSM 19751</strain>
    </source>
</reference>
<dbReference type="GO" id="GO:0005829">
    <property type="term" value="C:cytosol"/>
    <property type="evidence" value="ECO:0007669"/>
    <property type="project" value="TreeGrafter"/>
</dbReference>
<dbReference type="EC" id="1.1.1.25" evidence="2 8"/>
<feature type="binding site" evidence="8">
    <location>
        <position position="227"/>
    </location>
    <ligand>
        <name>shikimate</name>
        <dbReference type="ChEBI" id="CHEBI:36208"/>
    </ligand>
</feature>
<feature type="domain" description="Quinate/shikimate 5-dehydrogenase/glutamyl-tRNA reductase" evidence="9">
    <location>
        <begin position="128"/>
        <end position="202"/>
    </location>
</feature>
<dbReference type="Pfam" id="PF01488">
    <property type="entry name" value="Shikimate_DH"/>
    <property type="match status" value="1"/>
</dbReference>
<dbReference type="Pfam" id="PF18317">
    <property type="entry name" value="SDH_C"/>
    <property type="match status" value="1"/>
</dbReference>
<dbReference type="NCBIfam" id="NF001310">
    <property type="entry name" value="PRK00258.1-2"/>
    <property type="match status" value="1"/>
</dbReference>
<keyword evidence="4 8" id="KW-0521">NADP</keyword>
<dbReference type="PANTHER" id="PTHR21089">
    <property type="entry name" value="SHIKIMATE DEHYDROGENASE"/>
    <property type="match status" value="1"/>
</dbReference>
<evidence type="ECO:0000259" key="11">
    <source>
        <dbReference type="Pfam" id="PF18317"/>
    </source>
</evidence>
<dbReference type="GO" id="GO:0050661">
    <property type="term" value="F:NADP binding"/>
    <property type="evidence" value="ECO:0007669"/>
    <property type="project" value="InterPro"/>
</dbReference>
<dbReference type="HOGENOM" id="CLU_044063_2_1_6"/>
<dbReference type="InterPro" id="IPR006151">
    <property type="entry name" value="Shikm_DH/Glu-tRNA_Rdtase"/>
</dbReference>
<dbReference type="GO" id="GO:0019632">
    <property type="term" value="P:shikimate metabolic process"/>
    <property type="evidence" value="ECO:0007669"/>
    <property type="project" value="InterPro"/>
</dbReference>
<evidence type="ECO:0000313" key="13">
    <source>
        <dbReference type="Proteomes" id="UP000029640"/>
    </source>
</evidence>
<evidence type="ECO:0000256" key="7">
    <source>
        <dbReference type="ARBA" id="ARBA00049442"/>
    </source>
</evidence>
<evidence type="ECO:0000256" key="8">
    <source>
        <dbReference type="HAMAP-Rule" id="MF_00222"/>
    </source>
</evidence>
<dbReference type="InterPro" id="IPR046346">
    <property type="entry name" value="Aminoacid_DH-like_N_sf"/>
</dbReference>
<evidence type="ECO:0000259" key="9">
    <source>
        <dbReference type="Pfam" id="PF01488"/>
    </source>
</evidence>
<dbReference type="UniPathway" id="UPA00053">
    <property type="reaction ID" value="UER00087"/>
</dbReference>
<dbReference type="STRING" id="1265313.HRUBRA_00593"/>
<comment type="catalytic activity">
    <reaction evidence="7 8">
        <text>shikimate + NADP(+) = 3-dehydroshikimate + NADPH + H(+)</text>
        <dbReference type="Rhea" id="RHEA:17737"/>
        <dbReference type="ChEBI" id="CHEBI:15378"/>
        <dbReference type="ChEBI" id="CHEBI:16630"/>
        <dbReference type="ChEBI" id="CHEBI:36208"/>
        <dbReference type="ChEBI" id="CHEBI:57783"/>
        <dbReference type="ChEBI" id="CHEBI:58349"/>
        <dbReference type="EC" id="1.1.1.25"/>
    </reaction>
</comment>
<evidence type="ECO:0000256" key="4">
    <source>
        <dbReference type="ARBA" id="ARBA00022857"/>
    </source>
</evidence>
<dbReference type="AlphaFoldDB" id="A0A095VTZ1"/>
<protein>
    <recommendedName>
        <fullName evidence="2 8">Shikimate dehydrogenase (NADP(+))</fullName>
        <shortName evidence="8">SDH</shortName>
        <ecNumber evidence="2 8">1.1.1.25</ecNumber>
    </recommendedName>
</protein>
<feature type="binding site" evidence="8">
    <location>
        <position position="87"/>
    </location>
    <ligand>
        <name>NADP(+)</name>
        <dbReference type="ChEBI" id="CHEBI:58349"/>
    </ligand>
</feature>
<dbReference type="HAMAP" id="MF_00222">
    <property type="entry name" value="Shikimate_DH_AroE"/>
    <property type="match status" value="1"/>
</dbReference>
<comment type="caution">
    <text evidence="12">The sequence shown here is derived from an EMBL/GenBank/DDBJ whole genome shotgun (WGS) entry which is preliminary data.</text>
</comment>
<comment type="subunit">
    <text evidence="8">Homodimer.</text>
</comment>
<dbReference type="Gene3D" id="3.40.50.720">
    <property type="entry name" value="NAD(P)-binding Rossmann-like Domain"/>
    <property type="match status" value="1"/>
</dbReference>
<dbReference type="GO" id="GO:0004764">
    <property type="term" value="F:shikimate 3-dehydrogenase (NADP+) activity"/>
    <property type="evidence" value="ECO:0007669"/>
    <property type="project" value="UniProtKB-UniRule"/>
</dbReference>
<dbReference type="InterPro" id="IPR011342">
    <property type="entry name" value="Shikimate_DH"/>
</dbReference>